<feature type="compositionally biased region" description="Low complexity" evidence="1">
    <location>
        <begin position="176"/>
        <end position="192"/>
    </location>
</feature>
<comment type="caution">
    <text evidence="2">The sequence shown here is derived from an EMBL/GenBank/DDBJ whole genome shotgun (WGS) entry which is preliminary data.</text>
</comment>
<dbReference type="AlphaFoldDB" id="A0A553Q1F9"/>
<proteinExistence type="predicted"/>
<dbReference type="Proteomes" id="UP000316079">
    <property type="component" value="Unassembled WGS sequence"/>
</dbReference>
<keyword evidence="3" id="KW-1185">Reference proteome</keyword>
<feature type="region of interest" description="Disordered" evidence="1">
    <location>
        <begin position="1"/>
        <end position="45"/>
    </location>
</feature>
<evidence type="ECO:0000313" key="3">
    <source>
        <dbReference type="Proteomes" id="UP000316079"/>
    </source>
</evidence>
<gene>
    <name evidence="2" type="ORF">DNTS_025256</name>
</gene>
<reference evidence="2 3" key="1">
    <citation type="journal article" date="2019" name="Sci. Data">
        <title>Hybrid genome assembly and annotation of Danionella translucida.</title>
        <authorList>
            <person name="Kadobianskyi M."/>
            <person name="Schulze L."/>
            <person name="Schuelke M."/>
            <person name="Judkewitz B."/>
        </authorList>
    </citation>
    <scope>NUCLEOTIDE SEQUENCE [LARGE SCALE GENOMIC DNA]</scope>
    <source>
        <strain evidence="2 3">Bolton</strain>
    </source>
</reference>
<accession>A0A553Q1F9</accession>
<organism evidence="2 3">
    <name type="scientific">Danionella cerebrum</name>
    <dbReference type="NCBI Taxonomy" id="2873325"/>
    <lineage>
        <taxon>Eukaryota</taxon>
        <taxon>Metazoa</taxon>
        <taxon>Chordata</taxon>
        <taxon>Craniata</taxon>
        <taxon>Vertebrata</taxon>
        <taxon>Euteleostomi</taxon>
        <taxon>Actinopterygii</taxon>
        <taxon>Neopterygii</taxon>
        <taxon>Teleostei</taxon>
        <taxon>Ostariophysi</taxon>
        <taxon>Cypriniformes</taxon>
        <taxon>Danionidae</taxon>
        <taxon>Danioninae</taxon>
        <taxon>Danionella</taxon>
    </lineage>
</organism>
<feature type="region of interest" description="Disordered" evidence="1">
    <location>
        <begin position="93"/>
        <end position="123"/>
    </location>
</feature>
<name>A0A553Q1F9_9TELE</name>
<dbReference type="EMBL" id="SRMA01026455">
    <property type="protein sequence ID" value="TRY83764.1"/>
    <property type="molecule type" value="Genomic_DNA"/>
</dbReference>
<evidence type="ECO:0000256" key="1">
    <source>
        <dbReference type="SAM" id="MobiDB-lite"/>
    </source>
</evidence>
<feature type="compositionally biased region" description="Basic and acidic residues" evidence="1">
    <location>
        <begin position="98"/>
        <end position="107"/>
    </location>
</feature>
<protein>
    <submittedName>
        <fullName evidence="2">Uncharacterized protein</fullName>
    </submittedName>
</protein>
<feature type="region of interest" description="Disordered" evidence="1">
    <location>
        <begin position="156"/>
        <end position="192"/>
    </location>
</feature>
<evidence type="ECO:0000313" key="2">
    <source>
        <dbReference type="EMBL" id="TRY83764.1"/>
    </source>
</evidence>
<sequence length="192" mass="21032">MSRKKGVKGKGGSNTPHSSPNPEKEKGKRAQNGAVHPSRPSLSHSGEFYDIAFKSCKGGLPQHLSVQELLSSSKASPAAHLLHESKTKACSSLSRGTIGERPDHEHVTVSSSGDAGRRLGRGEDLSAGSIQRWSFSGWKLHLHRRHRLQSECRKPITLGATEKQTRETQKLQGPQTSSSTWDCWSSSMLRWS</sequence>
<dbReference type="OrthoDB" id="434126at2759"/>